<feature type="signal peptide" evidence="2">
    <location>
        <begin position="1"/>
        <end position="23"/>
    </location>
</feature>
<dbReference type="AlphaFoldDB" id="A0A495J7Y0"/>
<evidence type="ECO:0000256" key="1">
    <source>
        <dbReference type="SAM" id="Phobius"/>
    </source>
</evidence>
<dbReference type="SUPFAM" id="SSF48452">
    <property type="entry name" value="TPR-like"/>
    <property type="match status" value="1"/>
</dbReference>
<reference evidence="3 4" key="1">
    <citation type="submission" date="2018-10" db="EMBL/GenBank/DDBJ databases">
        <title>Genomic Encyclopedia of Archaeal and Bacterial Type Strains, Phase II (KMG-II): from individual species to whole genera.</title>
        <authorList>
            <person name="Goeker M."/>
        </authorList>
    </citation>
    <scope>NUCLEOTIDE SEQUENCE [LARGE SCALE GENOMIC DNA]</scope>
    <source>
        <strain evidence="3 4">DSM 18602</strain>
    </source>
</reference>
<organism evidence="3 4">
    <name type="scientific">Mucilaginibacter gracilis</name>
    <dbReference type="NCBI Taxonomy" id="423350"/>
    <lineage>
        <taxon>Bacteria</taxon>
        <taxon>Pseudomonadati</taxon>
        <taxon>Bacteroidota</taxon>
        <taxon>Sphingobacteriia</taxon>
        <taxon>Sphingobacteriales</taxon>
        <taxon>Sphingobacteriaceae</taxon>
        <taxon>Mucilaginibacter</taxon>
    </lineage>
</organism>
<sequence>MLKKVSVLFLLVCFLLGADAVRASIQSDLPLICKIKDQNQRERKLVSFVKSVFEYRPADSLVIFKGQVNLIFDQYNIDKVALNYFIDCITQQRLQHLDKADNFIGKAIEVAAKNSDHYLLYSFFTHMAFMHTYKGNTIEAVTSFRLAKKEATILNDDYLQVLIAINISDIYYHNNFYGQSLSYLNLAASILQKQHINEQRLINLVNYNKAENFFRMRELDSLTRYADILNHTLTGTYKLYIFKNRINYCLTFLQRNYSTAIKQIIALKTDKLYKFDLTDQQNLADAYFNANLPDSAKHTIDNLLALPELYNHPEVKFHLYEVLGAIAQNEHNGNLAATNYKEALLQVEDQVNRLTQVGNIQSQMKIDEVQGAYIQKEEAYKHQRMWLIFIIIAAVLSIGIVAVFYRQKRYYEKLLFTTKKEELAFINSHEVRRHLSNIIGIITVIKHSDDKFKDYQQAEEHLFTSTQGLDDSIKNISDKLDN</sequence>
<accession>A0A495J7Y0</accession>
<keyword evidence="1" id="KW-0472">Membrane</keyword>
<feature type="chain" id="PRO_5019834800" description="Tetratricopeptide repeat protein" evidence="2">
    <location>
        <begin position="24"/>
        <end position="482"/>
    </location>
</feature>
<evidence type="ECO:0008006" key="5">
    <source>
        <dbReference type="Google" id="ProtNLM"/>
    </source>
</evidence>
<dbReference type="Proteomes" id="UP000268007">
    <property type="component" value="Unassembled WGS sequence"/>
</dbReference>
<evidence type="ECO:0000313" key="3">
    <source>
        <dbReference type="EMBL" id="RKR84851.1"/>
    </source>
</evidence>
<dbReference type="InterPro" id="IPR011990">
    <property type="entry name" value="TPR-like_helical_dom_sf"/>
</dbReference>
<keyword evidence="2" id="KW-0732">Signal</keyword>
<evidence type="ECO:0000256" key="2">
    <source>
        <dbReference type="SAM" id="SignalP"/>
    </source>
</evidence>
<dbReference type="RefSeq" id="WP_121200765.1">
    <property type="nucleotide sequence ID" value="NZ_RBKU01000001.1"/>
</dbReference>
<protein>
    <recommendedName>
        <fullName evidence="5">Tetratricopeptide repeat protein</fullName>
    </recommendedName>
</protein>
<keyword evidence="4" id="KW-1185">Reference proteome</keyword>
<dbReference type="EMBL" id="RBKU01000001">
    <property type="protein sequence ID" value="RKR84851.1"/>
    <property type="molecule type" value="Genomic_DNA"/>
</dbReference>
<keyword evidence="1" id="KW-0812">Transmembrane</keyword>
<name>A0A495J7Y0_9SPHI</name>
<proteinExistence type="predicted"/>
<evidence type="ECO:0000313" key="4">
    <source>
        <dbReference type="Proteomes" id="UP000268007"/>
    </source>
</evidence>
<dbReference type="Gene3D" id="1.25.40.10">
    <property type="entry name" value="Tetratricopeptide repeat domain"/>
    <property type="match status" value="1"/>
</dbReference>
<feature type="transmembrane region" description="Helical" evidence="1">
    <location>
        <begin position="385"/>
        <end position="405"/>
    </location>
</feature>
<gene>
    <name evidence="3" type="ORF">BDD43_5104</name>
</gene>
<dbReference type="OrthoDB" id="732044at2"/>
<keyword evidence="1" id="KW-1133">Transmembrane helix</keyword>
<comment type="caution">
    <text evidence="3">The sequence shown here is derived from an EMBL/GenBank/DDBJ whole genome shotgun (WGS) entry which is preliminary data.</text>
</comment>